<dbReference type="AlphaFoldDB" id="F3GPW6"/>
<accession>F3GPW6</accession>
<sequence>INGAQRTGGVMLLAVAILTFVLGVYPQPLLDLVLNAGLHVAG</sequence>
<evidence type="ECO:0000313" key="3">
    <source>
        <dbReference type="Proteomes" id="UP000004986"/>
    </source>
</evidence>
<gene>
    <name evidence="2" type="ORF">PSYPI_44916</name>
</gene>
<dbReference type="EMBL" id="AEAI01003857">
    <property type="protein sequence ID" value="EGH49119.1"/>
    <property type="molecule type" value="Genomic_DNA"/>
</dbReference>
<dbReference type="Proteomes" id="UP000004986">
    <property type="component" value="Unassembled WGS sequence"/>
</dbReference>
<evidence type="ECO:0000313" key="2">
    <source>
        <dbReference type="EMBL" id="EGH49119.1"/>
    </source>
</evidence>
<dbReference type="HOGENOM" id="CLU_3262632_0_0_6"/>
<keyword evidence="3" id="KW-1185">Reference proteome</keyword>
<keyword evidence="1" id="KW-0812">Transmembrane</keyword>
<feature type="non-terminal residue" evidence="2">
    <location>
        <position position="1"/>
    </location>
</feature>
<dbReference type="BioCyc" id="PSYR629263:G11X0-8268-MONOMER"/>
<proteinExistence type="predicted"/>
<protein>
    <submittedName>
        <fullName evidence="2">NADH:ubiquinone oxidoreductase subunit N</fullName>
        <ecNumber evidence="2">1.6.99.5</ecNumber>
    </submittedName>
</protein>
<keyword evidence="2" id="KW-0830">Ubiquinone</keyword>
<keyword evidence="2" id="KW-0560">Oxidoreductase</keyword>
<name>F3GPW6_PSESJ</name>
<keyword evidence="1" id="KW-1133">Transmembrane helix</keyword>
<comment type="caution">
    <text evidence="2">The sequence shown here is derived from an EMBL/GenBank/DDBJ whole genome shotgun (WGS) entry which is preliminary data.</text>
</comment>
<dbReference type="EC" id="1.6.99.5" evidence="2"/>
<keyword evidence="1" id="KW-0472">Membrane</keyword>
<reference evidence="2 3" key="1">
    <citation type="journal article" date="2011" name="PLoS Pathog.">
        <title>Dynamic evolution of pathogenicity revealed by sequencing and comparative genomics of 19 Pseudomonas syringae isolates.</title>
        <authorList>
            <person name="Baltrus D.A."/>
            <person name="Nishimura M.T."/>
            <person name="Romanchuk A."/>
            <person name="Chang J.H."/>
            <person name="Mukhtar M.S."/>
            <person name="Cherkis K."/>
            <person name="Roach J."/>
            <person name="Grant S.R."/>
            <person name="Jones C.D."/>
            <person name="Dangl J.L."/>
        </authorList>
    </citation>
    <scope>NUCLEOTIDE SEQUENCE [LARGE SCALE GENOMIC DNA]</scope>
    <source>
        <strain evidence="2 3">1704B</strain>
    </source>
</reference>
<feature type="transmembrane region" description="Helical" evidence="1">
    <location>
        <begin position="7"/>
        <end position="25"/>
    </location>
</feature>
<evidence type="ECO:0000256" key="1">
    <source>
        <dbReference type="SAM" id="Phobius"/>
    </source>
</evidence>
<dbReference type="GO" id="GO:0016491">
    <property type="term" value="F:oxidoreductase activity"/>
    <property type="evidence" value="ECO:0007669"/>
    <property type="project" value="UniProtKB-KW"/>
</dbReference>
<organism evidence="2 3">
    <name type="scientific">Pseudomonas syringae pv. pisi str. 1704B</name>
    <dbReference type="NCBI Taxonomy" id="629263"/>
    <lineage>
        <taxon>Bacteria</taxon>
        <taxon>Pseudomonadati</taxon>
        <taxon>Pseudomonadota</taxon>
        <taxon>Gammaproteobacteria</taxon>
        <taxon>Pseudomonadales</taxon>
        <taxon>Pseudomonadaceae</taxon>
        <taxon>Pseudomonas</taxon>
        <taxon>Pseudomonas syringae</taxon>
    </lineage>
</organism>